<organism evidence="1 2">
    <name type="scientific">Araneus ventricosus</name>
    <name type="common">Orbweaver spider</name>
    <name type="synonym">Epeira ventricosa</name>
    <dbReference type="NCBI Taxonomy" id="182803"/>
    <lineage>
        <taxon>Eukaryota</taxon>
        <taxon>Metazoa</taxon>
        <taxon>Ecdysozoa</taxon>
        <taxon>Arthropoda</taxon>
        <taxon>Chelicerata</taxon>
        <taxon>Arachnida</taxon>
        <taxon>Araneae</taxon>
        <taxon>Araneomorphae</taxon>
        <taxon>Entelegynae</taxon>
        <taxon>Araneoidea</taxon>
        <taxon>Araneidae</taxon>
        <taxon>Araneus</taxon>
    </lineage>
</organism>
<accession>A0A4Y2W5R5</accession>
<comment type="caution">
    <text evidence="1">The sequence shown here is derived from an EMBL/GenBank/DDBJ whole genome shotgun (WGS) entry which is preliminary data.</text>
</comment>
<proteinExistence type="predicted"/>
<sequence>MPELNYLQSQGSYGENISPHRVHLRIRSRFLPSLKLLRLKSNQKYSTSRVYKIIWAWKLLNEGYFYDHNRRESMEIFPKSVIGTIAISNILIRNLPTYLYRKWMTPQCTLTKMNGNTRARVRGFDRKSAVLVRLLPVKSLKYKQSRADVYC</sequence>
<gene>
    <name evidence="1" type="ORF">AVEN_20417_1</name>
</gene>
<evidence type="ECO:0000313" key="1">
    <source>
        <dbReference type="EMBL" id="GBO32362.1"/>
    </source>
</evidence>
<dbReference type="AlphaFoldDB" id="A0A4Y2W5R5"/>
<dbReference type="Proteomes" id="UP000499080">
    <property type="component" value="Unassembled WGS sequence"/>
</dbReference>
<dbReference type="EMBL" id="BGPR01055816">
    <property type="protein sequence ID" value="GBO32362.1"/>
    <property type="molecule type" value="Genomic_DNA"/>
</dbReference>
<keyword evidence="2" id="KW-1185">Reference proteome</keyword>
<evidence type="ECO:0000313" key="2">
    <source>
        <dbReference type="Proteomes" id="UP000499080"/>
    </source>
</evidence>
<protein>
    <submittedName>
        <fullName evidence="1">Uncharacterized protein</fullName>
    </submittedName>
</protein>
<reference evidence="1 2" key="1">
    <citation type="journal article" date="2019" name="Sci. Rep.">
        <title>Orb-weaving spider Araneus ventricosus genome elucidates the spidroin gene catalogue.</title>
        <authorList>
            <person name="Kono N."/>
            <person name="Nakamura H."/>
            <person name="Ohtoshi R."/>
            <person name="Moran D.A.P."/>
            <person name="Shinohara A."/>
            <person name="Yoshida Y."/>
            <person name="Fujiwara M."/>
            <person name="Mori M."/>
            <person name="Tomita M."/>
            <person name="Arakawa K."/>
        </authorList>
    </citation>
    <scope>NUCLEOTIDE SEQUENCE [LARGE SCALE GENOMIC DNA]</scope>
</reference>
<name>A0A4Y2W5R5_ARAVE</name>